<keyword evidence="3" id="KW-0597">Phosphoprotein</keyword>
<name>A0A316EQT5_9BURK</name>
<dbReference type="InterPro" id="IPR039420">
    <property type="entry name" value="WalR-like"/>
</dbReference>
<dbReference type="Pfam" id="PF00486">
    <property type="entry name" value="Trans_reg_C"/>
    <property type="match status" value="1"/>
</dbReference>
<evidence type="ECO:0000256" key="5">
    <source>
        <dbReference type="ARBA" id="ARBA00023015"/>
    </source>
</evidence>
<keyword evidence="4" id="KW-0902">Two-component regulatory system</keyword>
<dbReference type="InterPro" id="IPR016032">
    <property type="entry name" value="Sig_transdc_resp-reg_C-effctor"/>
</dbReference>
<dbReference type="GeneID" id="98341239"/>
<keyword evidence="6 8" id="KW-0238">DNA-binding</keyword>
<accession>A0A316EQT5</accession>
<dbReference type="PANTHER" id="PTHR48111:SF35">
    <property type="entry name" value="TRANSCRIPTIONAL REGULATORY PROTEIN QSEB"/>
    <property type="match status" value="1"/>
</dbReference>
<dbReference type="SMART" id="SM00862">
    <property type="entry name" value="Trans_reg_C"/>
    <property type="match status" value="1"/>
</dbReference>
<reference evidence="8 9" key="1">
    <citation type="submission" date="2018-05" db="EMBL/GenBank/DDBJ databases">
        <title>Genomic Encyclopedia of Type Strains, Phase IV (KMG-V): Genome sequencing to study the core and pangenomes of soil and plant-associated prokaryotes.</title>
        <authorList>
            <person name="Whitman W."/>
        </authorList>
    </citation>
    <scope>NUCLEOTIDE SEQUENCE [LARGE SCALE GENOMIC DNA]</scope>
    <source>
        <strain evidence="8 9">SLV-132</strain>
    </source>
</reference>
<dbReference type="InterPro" id="IPR001789">
    <property type="entry name" value="Sig_transdc_resp-reg_receiver"/>
</dbReference>
<protein>
    <submittedName>
        <fullName evidence="8">DNA-binding response OmpR family regulator</fullName>
    </submittedName>
</protein>
<dbReference type="InterPro" id="IPR036388">
    <property type="entry name" value="WH-like_DNA-bd_sf"/>
</dbReference>
<sequence>MKLALLTRNQAVRQTIAAFSTMEADWNPSYFHDRLDLLRHLASREAIDVVVIDADFDLEAVSRIASWRACHARSDYAILVIGQFPQRDAMARAFAMGGDDIAVGPFHVEELHARTAHCVARLRERSRQVTHIEIGDYLLDRPSQTAMMRGQNVGLTAREFALAWLFFSLPGALLTRPRIAMDIWGQPPEQVSRALEQHIYKVRRKLCLDGEAGFKLKAVYGGGYRLDATLSARAPDSAGSLTTLEGQLAMQAAMQGA</sequence>
<dbReference type="GO" id="GO:0000976">
    <property type="term" value="F:transcription cis-regulatory region binding"/>
    <property type="evidence" value="ECO:0007669"/>
    <property type="project" value="TreeGrafter"/>
</dbReference>
<evidence type="ECO:0000256" key="7">
    <source>
        <dbReference type="ARBA" id="ARBA00023163"/>
    </source>
</evidence>
<comment type="subcellular location">
    <subcellularLocation>
        <location evidence="1">Cytoplasm</location>
    </subcellularLocation>
</comment>
<proteinExistence type="predicted"/>
<dbReference type="PROSITE" id="PS50110">
    <property type="entry name" value="RESPONSE_REGULATORY"/>
    <property type="match status" value="1"/>
</dbReference>
<evidence type="ECO:0000256" key="6">
    <source>
        <dbReference type="ARBA" id="ARBA00023125"/>
    </source>
</evidence>
<dbReference type="AlphaFoldDB" id="A0A316EQT5"/>
<evidence type="ECO:0000256" key="4">
    <source>
        <dbReference type="ARBA" id="ARBA00023012"/>
    </source>
</evidence>
<dbReference type="Gene3D" id="1.10.10.10">
    <property type="entry name" value="Winged helix-like DNA-binding domain superfamily/Winged helix DNA-binding domain"/>
    <property type="match status" value="1"/>
</dbReference>
<keyword evidence="5" id="KW-0805">Transcription regulation</keyword>
<keyword evidence="9" id="KW-1185">Reference proteome</keyword>
<organism evidence="8 9">
    <name type="scientific">Cupriavidus plantarum</name>
    <dbReference type="NCBI Taxonomy" id="942865"/>
    <lineage>
        <taxon>Bacteria</taxon>
        <taxon>Pseudomonadati</taxon>
        <taxon>Pseudomonadota</taxon>
        <taxon>Betaproteobacteria</taxon>
        <taxon>Burkholderiales</taxon>
        <taxon>Burkholderiaceae</taxon>
        <taxon>Cupriavidus</taxon>
    </lineage>
</organism>
<dbReference type="GO" id="GO:0005829">
    <property type="term" value="C:cytosol"/>
    <property type="evidence" value="ECO:0007669"/>
    <property type="project" value="TreeGrafter"/>
</dbReference>
<dbReference type="EMBL" id="QGGT01000002">
    <property type="protein sequence ID" value="PWK34877.1"/>
    <property type="molecule type" value="Genomic_DNA"/>
</dbReference>
<dbReference type="InterPro" id="IPR001867">
    <property type="entry name" value="OmpR/PhoB-type_DNA-bd"/>
</dbReference>
<evidence type="ECO:0000256" key="2">
    <source>
        <dbReference type="ARBA" id="ARBA00022490"/>
    </source>
</evidence>
<dbReference type="InterPro" id="IPR011006">
    <property type="entry name" value="CheY-like_superfamily"/>
</dbReference>
<evidence type="ECO:0000313" key="9">
    <source>
        <dbReference type="Proteomes" id="UP000245754"/>
    </source>
</evidence>
<keyword evidence="7" id="KW-0804">Transcription</keyword>
<evidence type="ECO:0000256" key="1">
    <source>
        <dbReference type="ARBA" id="ARBA00004496"/>
    </source>
</evidence>
<dbReference type="SUPFAM" id="SSF46894">
    <property type="entry name" value="C-terminal effector domain of the bipartite response regulators"/>
    <property type="match status" value="1"/>
</dbReference>
<keyword evidence="2" id="KW-0963">Cytoplasm</keyword>
<dbReference type="GO" id="GO:0006355">
    <property type="term" value="P:regulation of DNA-templated transcription"/>
    <property type="evidence" value="ECO:0007669"/>
    <property type="project" value="InterPro"/>
</dbReference>
<dbReference type="SUPFAM" id="SSF52172">
    <property type="entry name" value="CheY-like"/>
    <property type="match status" value="1"/>
</dbReference>
<dbReference type="GO" id="GO:0032993">
    <property type="term" value="C:protein-DNA complex"/>
    <property type="evidence" value="ECO:0007669"/>
    <property type="project" value="TreeGrafter"/>
</dbReference>
<dbReference type="OrthoDB" id="6007214at2"/>
<dbReference type="GO" id="GO:0000156">
    <property type="term" value="F:phosphorelay response regulator activity"/>
    <property type="evidence" value="ECO:0007669"/>
    <property type="project" value="TreeGrafter"/>
</dbReference>
<gene>
    <name evidence="8" type="ORF">C7419_102150</name>
</gene>
<evidence type="ECO:0000313" key="8">
    <source>
        <dbReference type="EMBL" id="PWK34877.1"/>
    </source>
</evidence>
<evidence type="ECO:0000256" key="3">
    <source>
        <dbReference type="ARBA" id="ARBA00022553"/>
    </source>
</evidence>
<dbReference type="RefSeq" id="WP_146208429.1">
    <property type="nucleotide sequence ID" value="NZ_CAJPUX010000002.1"/>
</dbReference>
<dbReference type="PANTHER" id="PTHR48111">
    <property type="entry name" value="REGULATOR OF RPOS"/>
    <property type="match status" value="1"/>
</dbReference>
<dbReference type="CDD" id="cd00383">
    <property type="entry name" value="trans_reg_C"/>
    <property type="match status" value="1"/>
</dbReference>
<dbReference type="PROSITE" id="PS51755">
    <property type="entry name" value="OMPR_PHOB"/>
    <property type="match status" value="1"/>
</dbReference>
<dbReference type="Gene3D" id="3.40.50.2300">
    <property type="match status" value="1"/>
</dbReference>
<dbReference type="Proteomes" id="UP000245754">
    <property type="component" value="Unassembled WGS sequence"/>
</dbReference>
<comment type="caution">
    <text evidence="8">The sequence shown here is derived from an EMBL/GenBank/DDBJ whole genome shotgun (WGS) entry which is preliminary data.</text>
</comment>